<dbReference type="Gene3D" id="3.40.50.1820">
    <property type="entry name" value="alpha/beta hydrolase"/>
    <property type="match status" value="1"/>
</dbReference>
<name>A0ABS3QL90_9BACT</name>
<gene>
    <name evidence="4" type="ORF">J4E00_20490</name>
</gene>
<dbReference type="EMBL" id="JAGETZ010000011">
    <property type="protein sequence ID" value="MBO2011455.1"/>
    <property type="molecule type" value="Genomic_DNA"/>
</dbReference>
<reference evidence="4 5" key="1">
    <citation type="submission" date="2021-03" db="EMBL/GenBank/DDBJ databases">
        <authorList>
            <person name="Kim M.K."/>
        </authorList>
    </citation>
    <scope>NUCLEOTIDE SEQUENCE [LARGE SCALE GENOMIC DNA]</scope>
    <source>
        <strain evidence="4 5">BT442</strain>
    </source>
</reference>
<protein>
    <submittedName>
        <fullName evidence="4">Alpha/beta fold hydrolase</fullName>
    </submittedName>
</protein>
<accession>A0ABS3QL90</accession>
<dbReference type="InterPro" id="IPR017395">
    <property type="entry name" value="Chlorophyllase-like"/>
</dbReference>
<dbReference type="RefSeq" id="WP_208177144.1">
    <property type="nucleotide sequence ID" value="NZ_JAGETZ010000011.1"/>
</dbReference>
<sequence length="291" mass="31991">MYDFAGYHEVVLTDHELGVSFPLVVFYPTQAIGQDDAVGPYQLVVARDAPVAEGIFPLVVISHGRGSSPFVYRTLAHYLARQGFVVGLPEHPGNNRRDNTWEGTTQNLVARPSHLRLAIQQLFKNQLFARVLKPDGIGVIGHSMGGYTALALAGGTPTAFPHETVDGQEQLIAVVADTRIKALVLLAPATVWFRAQGALHGVDVPMLLLTAEKDEYTPFFHSQIVLEGVADKHKIEHRIIENAGHYSFLSPFPASMQSPTFLPSQEPPGFNRVRFQEGLHAEIAAFLRQKL</sequence>
<keyword evidence="5" id="KW-1185">Reference proteome</keyword>
<dbReference type="Proteomes" id="UP000664369">
    <property type="component" value="Unassembled WGS sequence"/>
</dbReference>
<evidence type="ECO:0000256" key="2">
    <source>
        <dbReference type="ARBA" id="ARBA00022963"/>
    </source>
</evidence>
<evidence type="ECO:0000256" key="3">
    <source>
        <dbReference type="ARBA" id="ARBA00023098"/>
    </source>
</evidence>
<organism evidence="4 5">
    <name type="scientific">Hymenobacter negativus</name>
    <dbReference type="NCBI Taxonomy" id="2795026"/>
    <lineage>
        <taxon>Bacteria</taxon>
        <taxon>Pseudomonadati</taxon>
        <taxon>Bacteroidota</taxon>
        <taxon>Cytophagia</taxon>
        <taxon>Cytophagales</taxon>
        <taxon>Hymenobacteraceae</taxon>
        <taxon>Hymenobacter</taxon>
    </lineage>
</organism>
<dbReference type="PANTHER" id="PTHR10272">
    <property type="entry name" value="PLATELET-ACTIVATING FACTOR ACETYLHYDROLASE"/>
    <property type="match status" value="1"/>
</dbReference>
<dbReference type="PANTHER" id="PTHR10272:SF0">
    <property type="entry name" value="PLATELET-ACTIVATING FACTOR ACETYLHYDROLASE"/>
    <property type="match status" value="1"/>
</dbReference>
<keyword evidence="2" id="KW-0442">Lipid degradation</keyword>
<proteinExistence type="predicted"/>
<dbReference type="PIRSF" id="PIRSF031982">
    <property type="entry name" value="UCP031982_abhydr"/>
    <property type="match status" value="1"/>
</dbReference>
<dbReference type="Pfam" id="PF07224">
    <property type="entry name" value="Chlorophyllase"/>
    <property type="match status" value="1"/>
</dbReference>
<dbReference type="InterPro" id="IPR016986">
    <property type="entry name" value="UCP031982_abhydr"/>
</dbReference>
<keyword evidence="3" id="KW-0443">Lipid metabolism</keyword>
<dbReference type="InterPro" id="IPR029058">
    <property type="entry name" value="AB_hydrolase_fold"/>
</dbReference>
<evidence type="ECO:0000313" key="4">
    <source>
        <dbReference type="EMBL" id="MBO2011455.1"/>
    </source>
</evidence>
<dbReference type="SUPFAM" id="SSF53474">
    <property type="entry name" value="alpha/beta-Hydrolases"/>
    <property type="match status" value="1"/>
</dbReference>
<comment type="caution">
    <text evidence="4">The sequence shown here is derived from an EMBL/GenBank/DDBJ whole genome shotgun (WGS) entry which is preliminary data.</text>
</comment>
<keyword evidence="1 4" id="KW-0378">Hydrolase</keyword>
<dbReference type="GO" id="GO:0016787">
    <property type="term" value="F:hydrolase activity"/>
    <property type="evidence" value="ECO:0007669"/>
    <property type="project" value="UniProtKB-KW"/>
</dbReference>
<evidence type="ECO:0000256" key="1">
    <source>
        <dbReference type="ARBA" id="ARBA00022801"/>
    </source>
</evidence>
<evidence type="ECO:0000313" key="5">
    <source>
        <dbReference type="Proteomes" id="UP000664369"/>
    </source>
</evidence>